<feature type="domain" description="TonB-dependent receptor-like beta-barrel" evidence="14">
    <location>
        <begin position="252"/>
        <end position="717"/>
    </location>
</feature>
<keyword evidence="17" id="KW-1185">Reference proteome</keyword>
<evidence type="ECO:0000256" key="5">
    <source>
        <dbReference type="ARBA" id="ARBA00022692"/>
    </source>
</evidence>
<evidence type="ECO:0000256" key="8">
    <source>
        <dbReference type="ARBA" id="ARBA00023077"/>
    </source>
</evidence>
<keyword evidence="8 12" id="KW-0798">TonB box</keyword>
<keyword evidence="7" id="KW-0406">Ion transport</keyword>
<keyword evidence="9 11" id="KW-0472">Membrane</keyword>
<evidence type="ECO:0000256" key="2">
    <source>
        <dbReference type="ARBA" id="ARBA00022448"/>
    </source>
</evidence>
<evidence type="ECO:0000256" key="12">
    <source>
        <dbReference type="RuleBase" id="RU003357"/>
    </source>
</evidence>
<evidence type="ECO:0000256" key="6">
    <source>
        <dbReference type="ARBA" id="ARBA00023004"/>
    </source>
</evidence>
<evidence type="ECO:0000256" key="3">
    <source>
        <dbReference type="ARBA" id="ARBA00022452"/>
    </source>
</evidence>
<dbReference type="InterPro" id="IPR036942">
    <property type="entry name" value="Beta-barrel_TonB_sf"/>
</dbReference>
<evidence type="ECO:0000256" key="10">
    <source>
        <dbReference type="ARBA" id="ARBA00023237"/>
    </source>
</evidence>
<keyword evidence="2 11" id="KW-0813">Transport</keyword>
<evidence type="ECO:0000256" key="9">
    <source>
        <dbReference type="ARBA" id="ARBA00023136"/>
    </source>
</evidence>
<dbReference type="InterPro" id="IPR000531">
    <property type="entry name" value="Beta-barrel_TonB"/>
</dbReference>
<organism evidence="16 17">
    <name type="scientific">Govanella unica</name>
    <dbReference type="NCBI Taxonomy" id="2975056"/>
    <lineage>
        <taxon>Bacteria</taxon>
        <taxon>Pseudomonadati</taxon>
        <taxon>Pseudomonadota</taxon>
        <taxon>Alphaproteobacteria</taxon>
        <taxon>Emcibacterales</taxon>
        <taxon>Govanellaceae</taxon>
        <taxon>Govanella</taxon>
    </lineage>
</organism>
<dbReference type="Gene3D" id="2.40.170.20">
    <property type="entry name" value="TonB-dependent receptor, beta-barrel domain"/>
    <property type="match status" value="1"/>
</dbReference>
<comment type="caution">
    <text evidence="16">The sequence shown here is derived from an EMBL/GenBank/DDBJ whole genome shotgun (WGS) entry which is preliminary data.</text>
</comment>
<dbReference type="Pfam" id="PF00593">
    <property type="entry name" value="TonB_dep_Rec_b-barrel"/>
    <property type="match status" value="1"/>
</dbReference>
<evidence type="ECO:0000256" key="11">
    <source>
        <dbReference type="PROSITE-ProRule" id="PRU01360"/>
    </source>
</evidence>
<sequence>MINFTKFRSAALSASCLTLVSGAVAIPAFGPAFAQDKPAGEAGSFGIEEIIVTSQRRAESLQTVPIAITAFSASDIEKRHFNTALALVGQTPNLVIKTSQGEAKPTIFLRGMGFNDFNATAVGAVGVYNDEVYIGGASNQLVQMFDLERVEVLRGPQGTLYGRNTTGGAINFIARKPDNDLSATAYASYGRFNSVDLQGAIGGGLVDDKLSARVAGTYSRSDGDQFNEFTQKRAGGYEKWAGRLLLKLTPSDNTEFLLNVHGGNNDSDGTILHNEGLLPGGVDAFGFKETGGFYTIDQNLPYFTRIKSFGTSFTAKLDFETVSLTTISAYEQVKYQNRNDADASPLDFIDLNYKDRQHQFSQELRLASRGEGPWDWIIGGYYYTEDLKADNLYDIGQFARALGAVPDLDDPNAPLRIAQPYDQDSRSYAVFGQTSYAITEKVKATLGLRWTRDRKAMVFRTFADEPSLGFAPLIPETLSKNTWNAVTGRVGVDYQVTDDAMLYASYNRGYKSGGYNGGALFDPIEATPFNPEKVNAYEVGFKTRWLDNRLTLNGALFYNNYSDLQVFRFITGENGLPVTLVDNAASARIKGFELEASLVPVEGLRIDMGLGLLDAKYQDFITQAPDQTGNFVNIDLSGNRLVGAPKVTYSGSIEYAVPVTDSLVVTPRAEWSYTSKQFFDTSNDPLLSQDGYWLMNASLTLSSADSRYELAVWGRNILGEKYNLDKVPLANFGLNQVVRGTRSSYGVSLRFRY</sequence>
<accession>A0A9X3Z7V6</accession>
<protein>
    <submittedName>
        <fullName evidence="16">TonB-dependent receptor</fullName>
    </submittedName>
</protein>
<evidence type="ECO:0000256" key="7">
    <source>
        <dbReference type="ARBA" id="ARBA00023065"/>
    </source>
</evidence>
<evidence type="ECO:0000259" key="15">
    <source>
        <dbReference type="Pfam" id="PF07715"/>
    </source>
</evidence>
<keyword evidence="16" id="KW-0675">Receptor</keyword>
<evidence type="ECO:0000256" key="1">
    <source>
        <dbReference type="ARBA" id="ARBA00004571"/>
    </source>
</evidence>
<comment type="subcellular location">
    <subcellularLocation>
        <location evidence="1 11">Cell outer membrane</location>
        <topology evidence="1 11">Multi-pass membrane protein</topology>
    </subcellularLocation>
</comment>
<keyword evidence="5 11" id="KW-0812">Transmembrane</keyword>
<dbReference type="RefSeq" id="WP_274944136.1">
    <property type="nucleotide sequence ID" value="NZ_JANWOI010000003.1"/>
</dbReference>
<evidence type="ECO:0000256" key="13">
    <source>
        <dbReference type="SAM" id="SignalP"/>
    </source>
</evidence>
<feature type="signal peptide" evidence="13">
    <location>
        <begin position="1"/>
        <end position="34"/>
    </location>
</feature>
<evidence type="ECO:0000256" key="4">
    <source>
        <dbReference type="ARBA" id="ARBA00022496"/>
    </source>
</evidence>
<feature type="domain" description="TonB-dependent receptor plug" evidence="15">
    <location>
        <begin position="61"/>
        <end position="169"/>
    </location>
</feature>
<dbReference type="CDD" id="cd01347">
    <property type="entry name" value="ligand_gated_channel"/>
    <property type="match status" value="1"/>
</dbReference>
<dbReference type="PANTHER" id="PTHR32552">
    <property type="entry name" value="FERRICHROME IRON RECEPTOR-RELATED"/>
    <property type="match status" value="1"/>
</dbReference>
<dbReference type="SUPFAM" id="SSF56935">
    <property type="entry name" value="Porins"/>
    <property type="match status" value="1"/>
</dbReference>
<dbReference type="PANTHER" id="PTHR32552:SF81">
    <property type="entry name" value="TONB-DEPENDENT OUTER MEMBRANE RECEPTOR"/>
    <property type="match status" value="1"/>
</dbReference>
<evidence type="ECO:0000313" key="16">
    <source>
        <dbReference type="EMBL" id="MDA5194433.1"/>
    </source>
</evidence>
<reference evidence="16" key="2">
    <citation type="journal article" date="2023" name="Syst. Appl. Microbiol.">
        <title>Govania unica gen. nov., sp. nov., a rare biosphere bacterium that represents a novel family in the class Alphaproteobacteria.</title>
        <authorList>
            <person name="Vandamme P."/>
            <person name="Peeters C."/>
            <person name="Hettiarachchi A."/>
            <person name="Cnockaert M."/>
            <person name="Carlier A."/>
        </authorList>
    </citation>
    <scope>NUCLEOTIDE SEQUENCE</scope>
    <source>
        <strain evidence="16">LMG 31809</strain>
    </source>
</reference>
<evidence type="ECO:0000259" key="14">
    <source>
        <dbReference type="Pfam" id="PF00593"/>
    </source>
</evidence>
<dbReference type="InterPro" id="IPR012910">
    <property type="entry name" value="Plug_dom"/>
</dbReference>
<dbReference type="InterPro" id="IPR039426">
    <property type="entry name" value="TonB-dep_rcpt-like"/>
</dbReference>
<name>A0A9X3Z7V6_9PROT</name>
<evidence type="ECO:0000313" key="17">
    <source>
        <dbReference type="Proteomes" id="UP001141619"/>
    </source>
</evidence>
<keyword evidence="13" id="KW-0732">Signal</keyword>
<keyword evidence="3 11" id="KW-1134">Transmembrane beta strand</keyword>
<keyword evidence="10 11" id="KW-0998">Cell outer membrane</keyword>
<dbReference type="GO" id="GO:0009279">
    <property type="term" value="C:cell outer membrane"/>
    <property type="evidence" value="ECO:0007669"/>
    <property type="project" value="UniProtKB-SubCell"/>
</dbReference>
<dbReference type="Proteomes" id="UP001141619">
    <property type="component" value="Unassembled WGS sequence"/>
</dbReference>
<dbReference type="AlphaFoldDB" id="A0A9X3Z7V6"/>
<comment type="similarity">
    <text evidence="11 12">Belongs to the TonB-dependent receptor family.</text>
</comment>
<dbReference type="Pfam" id="PF07715">
    <property type="entry name" value="Plug"/>
    <property type="match status" value="1"/>
</dbReference>
<gene>
    <name evidence="16" type="ORF">NYP16_10765</name>
</gene>
<keyword evidence="4" id="KW-0410">Iron transport</keyword>
<keyword evidence="6" id="KW-0408">Iron</keyword>
<dbReference type="PROSITE" id="PS52016">
    <property type="entry name" value="TONB_DEPENDENT_REC_3"/>
    <property type="match status" value="1"/>
</dbReference>
<dbReference type="EMBL" id="JANWOI010000003">
    <property type="protein sequence ID" value="MDA5194433.1"/>
    <property type="molecule type" value="Genomic_DNA"/>
</dbReference>
<dbReference type="GO" id="GO:0006826">
    <property type="term" value="P:iron ion transport"/>
    <property type="evidence" value="ECO:0007669"/>
    <property type="project" value="UniProtKB-KW"/>
</dbReference>
<reference evidence="16" key="1">
    <citation type="submission" date="2022-08" db="EMBL/GenBank/DDBJ databases">
        <authorList>
            <person name="Vandamme P."/>
            <person name="Hettiarachchi A."/>
            <person name="Peeters C."/>
            <person name="Cnockaert M."/>
            <person name="Carlier A."/>
        </authorList>
    </citation>
    <scope>NUCLEOTIDE SEQUENCE</scope>
    <source>
        <strain evidence="16">LMG 31809</strain>
    </source>
</reference>
<feature type="chain" id="PRO_5040978289" evidence="13">
    <location>
        <begin position="35"/>
        <end position="753"/>
    </location>
</feature>
<proteinExistence type="inferred from homology"/>